<dbReference type="EMBL" id="JXLP01000013">
    <property type="protein sequence ID" value="KIL77536.1"/>
    <property type="molecule type" value="Genomic_DNA"/>
</dbReference>
<dbReference type="Proteomes" id="UP000031982">
    <property type="component" value="Unassembled WGS sequence"/>
</dbReference>
<evidence type="ECO:0000313" key="1">
    <source>
        <dbReference type="EMBL" id="KIL77536.1"/>
    </source>
</evidence>
<organism evidence="1 2">
    <name type="scientific">Bacillus badius</name>
    <dbReference type="NCBI Taxonomy" id="1455"/>
    <lineage>
        <taxon>Bacteria</taxon>
        <taxon>Bacillati</taxon>
        <taxon>Bacillota</taxon>
        <taxon>Bacilli</taxon>
        <taxon>Bacillales</taxon>
        <taxon>Bacillaceae</taxon>
        <taxon>Pseudobacillus</taxon>
    </lineage>
</organism>
<evidence type="ECO:0000313" key="2">
    <source>
        <dbReference type="Proteomes" id="UP000031982"/>
    </source>
</evidence>
<protein>
    <submittedName>
        <fullName evidence="1">Uncharacterized protein</fullName>
    </submittedName>
</protein>
<sequence length="42" mass="4835">MIVAILLIHLAIAPFVCSFYLFPDQGELNKKKYLIEQEALLQ</sequence>
<accession>A0ABR5AT74</accession>
<comment type="caution">
    <text evidence="1">The sequence shown here is derived from an EMBL/GenBank/DDBJ whole genome shotgun (WGS) entry which is preliminary data.</text>
</comment>
<keyword evidence="2" id="KW-1185">Reference proteome</keyword>
<proteinExistence type="predicted"/>
<name>A0ABR5AT74_BACBA</name>
<reference evidence="1 2" key="1">
    <citation type="submission" date="2015-01" db="EMBL/GenBank/DDBJ databases">
        <title>Genome Assembly of Bacillus badius MTCC 1458.</title>
        <authorList>
            <person name="Verma A."/>
            <person name="Khatri I."/>
            <person name="Mual P."/>
            <person name="Subramanian S."/>
            <person name="Krishnamurthi S."/>
        </authorList>
    </citation>
    <scope>NUCLEOTIDE SEQUENCE [LARGE SCALE GENOMIC DNA]</scope>
    <source>
        <strain evidence="1 2">MTCC 1458</strain>
    </source>
</reference>
<gene>
    <name evidence="1" type="ORF">SD77_1209</name>
</gene>